<dbReference type="PATRIC" id="fig|706587.4.peg.3351"/>
<evidence type="ECO:0000256" key="2">
    <source>
        <dbReference type="ARBA" id="ARBA00012079"/>
    </source>
</evidence>
<dbReference type="AlphaFoldDB" id="I4C7S6"/>
<dbReference type="Proteomes" id="UP000006055">
    <property type="component" value="Chromosome"/>
</dbReference>
<name>I4C7S6_DESTA</name>
<sequence>MPKKYHIHVHATPNRFPVVGRSGIVDWGEGCLKCAVCVKQRCVYGVYKSRTFSTDILSDTIDELCKSCFRCVQDCPRRLIHKTINPEWEALGDDVYTPQIIAATWEQANTGKIPVSGAGYGGPFSGPGFDSMWTDMSEIVRPTRDGIHGREYISTVVDLGRRPGYLKFGSEGNLFDESQPFIRIPIPLIFDVLPFGDLSPQVWKAVGAAAVELQTLAIVPETVARDLAGFENNLVPLLSDDRFDGEWVKNFRMVEIPDGDKALDRKEALKAIKPNLLVSIRMQALASKEQAARVADYARAGFDLIHFVADERGYEPGVEDGLHIKDVIRSLHSALLSEGIRDEVTVMSSGGVAMAEHVIKSLLCGANVVGVDIPLLIALECRVCRNCREGGECPVDISGIDARWGVQRIINLIGAWHNQLLEMMGAMGIREARRLRGEQGRVLFMEDLERETFGRLFARDNS</sequence>
<evidence type="ECO:0000256" key="3">
    <source>
        <dbReference type="ARBA" id="ARBA00022723"/>
    </source>
</evidence>
<evidence type="ECO:0000256" key="5">
    <source>
        <dbReference type="ARBA" id="ARBA00023014"/>
    </source>
</evidence>
<organism evidence="8 9">
    <name type="scientific">Desulfomonile tiedjei (strain ATCC 49306 / DSM 6799 / DCB-1)</name>
    <dbReference type="NCBI Taxonomy" id="706587"/>
    <lineage>
        <taxon>Bacteria</taxon>
        <taxon>Pseudomonadati</taxon>
        <taxon>Thermodesulfobacteriota</taxon>
        <taxon>Desulfomonilia</taxon>
        <taxon>Desulfomonilales</taxon>
        <taxon>Desulfomonilaceae</taxon>
        <taxon>Desulfomonile</taxon>
    </lineage>
</organism>
<dbReference type="eggNOG" id="COG0069">
    <property type="taxonomic scope" value="Bacteria"/>
</dbReference>
<dbReference type="PROSITE" id="PS51379">
    <property type="entry name" value="4FE4S_FER_2"/>
    <property type="match status" value="1"/>
</dbReference>
<dbReference type="HOGENOM" id="CLU_578389_0_0_7"/>
<dbReference type="PANTHER" id="PTHR43819:SF1">
    <property type="entry name" value="ARCHAEAL-TYPE GLUTAMATE SYNTHASE [NADPH]"/>
    <property type="match status" value="1"/>
</dbReference>
<dbReference type="InterPro" id="IPR017900">
    <property type="entry name" value="4Fe4S_Fe_S_CS"/>
</dbReference>
<dbReference type="InterPro" id="IPR013785">
    <property type="entry name" value="Aldolase_TIM"/>
</dbReference>
<dbReference type="KEGG" id="dti:Desti_2948"/>
<accession>I4C7S6</accession>
<keyword evidence="9" id="KW-1185">Reference proteome</keyword>
<dbReference type="PANTHER" id="PTHR43819">
    <property type="entry name" value="ARCHAEAL-TYPE GLUTAMATE SYNTHASE [NADPH]"/>
    <property type="match status" value="1"/>
</dbReference>
<evidence type="ECO:0000256" key="4">
    <source>
        <dbReference type="ARBA" id="ARBA00023004"/>
    </source>
</evidence>
<dbReference type="PROSITE" id="PS00198">
    <property type="entry name" value="4FE4S_FER_1"/>
    <property type="match status" value="1"/>
</dbReference>
<dbReference type="Gene3D" id="3.20.20.70">
    <property type="entry name" value="Aldolase class I"/>
    <property type="match status" value="1"/>
</dbReference>
<dbReference type="GO" id="GO:0006537">
    <property type="term" value="P:glutamate biosynthetic process"/>
    <property type="evidence" value="ECO:0007669"/>
    <property type="project" value="InterPro"/>
</dbReference>
<dbReference type="InterPro" id="IPR017896">
    <property type="entry name" value="4Fe4S_Fe-S-bd"/>
</dbReference>
<dbReference type="EC" id="1.4.1.13" evidence="2"/>
<dbReference type="InterPro" id="IPR002932">
    <property type="entry name" value="Glu_synthdom"/>
</dbReference>
<dbReference type="GO" id="GO:0046872">
    <property type="term" value="F:metal ion binding"/>
    <property type="evidence" value="ECO:0007669"/>
    <property type="project" value="UniProtKB-KW"/>
</dbReference>
<dbReference type="EMBL" id="CP003360">
    <property type="protein sequence ID" value="AFM25617.1"/>
    <property type="molecule type" value="Genomic_DNA"/>
</dbReference>
<evidence type="ECO:0000259" key="7">
    <source>
        <dbReference type="PROSITE" id="PS51379"/>
    </source>
</evidence>
<keyword evidence="5" id="KW-0411">Iron-sulfur</keyword>
<protein>
    <recommendedName>
        <fullName evidence="2">glutamate synthase (NADPH)</fullName>
        <ecNumber evidence="2">1.4.1.13</ecNumber>
    </recommendedName>
</protein>
<dbReference type="Pfam" id="PF01645">
    <property type="entry name" value="Glu_synthase"/>
    <property type="match status" value="1"/>
</dbReference>
<comment type="catalytic activity">
    <reaction evidence="6">
        <text>2 L-glutamate + NADP(+) = L-glutamine + 2-oxoglutarate + NADPH + H(+)</text>
        <dbReference type="Rhea" id="RHEA:15501"/>
        <dbReference type="ChEBI" id="CHEBI:15378"/>
        <dbReference type="ChEBI" id="CHEBI:16810"/>
        <dbReference type="ChEBI" id="CHEBI:29985"/>
        <dbReference type="ChEBI" id="CHEBI:57783"/>
        <dbReference type="ChEBI" id="CHEBI:58349"/>
        <dbReference type="ChEBI" id="CHEBI:58359"/>
        <dbReference type="EC" id="1.4.1.13"/>
    </reaction>
</comment>
<dbReference type="STRING" id="706587.Desti_2948"/>
<keyword evidence="3" id="KW-0479">Metal-binding</keyword>
<dbReference type="GO" id="GO:0004355">
    <property type="term" value="F:glutamate synthase (NADPH) activity"/>
    <property type="evidence" value="ECO:0007669"/>
    <property type="project" value="UniProtKB-EC"/>
</dbReference>
<comment type="similarity">
    <text evidence="1">Belongs to the glutamate synthase family.</text>
</comment>
<dbReference type="SUPFAM" id="SSF51395">
    <property type="entry name" value="FMN-linked oxidoreductases"/>
    <property type="match status" value="1"/>
</dbReference>
<reference evidence="9" key="1">
    <citation type="submission" date="2012-06" db="EMBL/GenBank/DDBJ databases">
        <title>Complete sequence of chromosome of Desulfomonile tiedjei DSM 6799.</title>
        <authorList>
            <person name="Lucas S."/>
            <person name="Copeland A."/>
            <person name="Lapidus A."/>
            <person name="Glavina del Rio T."/>
            <person name="Dalin E."/>
            <person name="Tice H."/>
            <person name="Bruce D."/>
            <person name="Goodwin L."/>
            <person name="Pitluck S."/>
            <person name="Peters L."/>
            <person name="Ovchinnikova G."/>
            <person name="Zeytun A."/>
            <person name="Lu M."/>
            <person name="Kyrpides N."/>
            <person name="Mavromatis K."/>
            <person name="Ivanova N."/>
            <person name="Brettin T."/>
            <person name="Detter J.C."/>
            <person name="Han C."/>
            <person name="Larimer F."/>
            <person name="Land M."/>
            <person name="Hauser L."/>
            <person name="Markowitz V."/>
            <person name="Cheng J.-F."/>
            <person name="Hugenholtz P."/>
            <person name="Woyke T."/>
            <person name="Wu D."/>
            <person name="Spring S."/>
            <person name="Schroeder M."/>
            <person name="Brambilla E."/>
            <person name="Klenk H.-P."/>
            <person name="Eisen J.A."/>
        </authorList>
    </citation>
    <scope>NUCLEOTIDE SEQUENCE [LARGE SCALE GENOMIC DNA]</scope>
    <source>
        <strain evidence="9">ATCC 49306 / DSM 6799 / DCB-1</strain>
    </source>
</reference>
<gene>
    <name evidence="8" type="ordered locus">Desti_2948</name>
</gene>
<evidence type="ECO:0000313" key="8">
    <source>
        <dbReference type="EMBL" id="AFM25617.1"/>
    </source>
</evidence>
<dbReference type="RefSeq" id="WP_014810754.1">
    <property type="nucleotide sequence ID" value="NC_018025.1"/>
</dbReference>
<evidence type="ECO:0000256" key="6">
    <source>
        <dbReference type="ARBA" id="ARBA00048151"/>
    </source>
</evidence>
<dbReference type="OrthoDB" id="5416618at2"/>
<evidence type="ECO:0000313" key="9">
    <source>
        <dbReference type="Proteomes" id="UP000006055"/>
    </source>
</evidence>
<proteinExistence type="inferred from homology"/>
<feature type="domain" description="4Fe-4S ferredoxin-type" evidence="7">
    <location>
        <begin position="54"/>
        <end position="87"/>
    </location>
</feature>
<evidence type="ECO:0000256" key="1">
    <source>
        <dbReference type="ARBA" id="ARBA00009716"/>
    </source>
</evidence>
<keyword evidence="4" id="KW-0408">Iron</keyword>
<dbReference type="GO" id="GO:0051536">
    <property type="term" value="F:iron-sulfur cluster binding"/>
    <property type="evidence" value="ECO:0007669"/>
    <property type="project" value="UniProtKB-KW"/>
</dbReference>